<organism evidence="2 3">
    <name type="scientific">Nocardiopsis sinuspersici</name>
    <dbReference type="NCBI Taxonomy" id="501010"/>
    <lineage>
        <taxon>Bacteria</taxon>
        <taxon>Bacillati</taxon>
        <taxon>Actinomycetota</taxon>
        <taxon>Actinomycetes</taxon>
        <taxon>Streptosporangiales</taxon>
        <taxon>Nocardiopsidaceae</taxon>
        <taxon>Nocardiopsis</taxon>
    </lineage>
</organism>
<dbReference type="RefSeq" id="WP_179810661.1">
    <property type="nucleotide sequence ID" value="NZ_JACCHL010000001.1"/>
</dbReference>
<name>A0A7Y9XG73_9ACTN</name>
<evidence type="ECO:0000313" key="3">
    <source>
        <dbReference type="Proteomes" id="UP000584931"/>
    </source>
</evidence>
<dbReference type="Pfam" id="PF17882">
    <property type="entry name" value="SBD"/>
    <property type="match status" value="2"/>
</dbReference>
<proteinExistence type="predicted"/>
<feature type="domain" description="OAA-family lectin sugar binding" evidence="1">
    <location>
        <begin position="251"/>
        <end position="322"/>
    </location>
</feature>
<dbReference type="InterPro" id="IPR040964">
    <property type="entry name" value="SBD"/>
</dbReference>
<dbReference type="EMBL" id="JACCHL010000001">
    <property type="protein sequence ID" value="NYH53938.1"/>
    <property type="molecule type" value="Genomic_DNA"/>
</dbReference>
<sequence>MEPTYADLSVEPARLGNATVRYESGRFGGDHLKLDAGGSVEFAFETDEDVVEAVLRVTALVSKSGRSPGYAPMTVLVNGEPVASRMTVPGGGDLPQDCDFAVPGRWLRRGRNQVTVRSGADARTMLWLYRVSVDSVHERGRAARAMASAADERSVLRYTTRRRVHSPTGEERRWEPAGRLLVHVDRGERAPIAQLSWRAADGAEAAVGFQSALGDFHGYHRDADGRLAEYRGHLVERRTYPEGTEGVTVHRFRTEEGWGGGWHASGELRMLVDDGGGAPVERLTWRDQRENSGSVVFEAEADGFLGYYQRVGEGPIGYRGTALAKGPADLV</sequence>
<gene>
    <name evidence="2" type="ORF">HNR06_003527</name>
</gene>
<dbReference type="AlphaFoldDB" id="A0A7Y9XG73"/>
<comment type="caution">
    <text evidence="2">The sequence shown here is derived from an EMBL/GenBank/DDBJ whole genome shotgun (WGS) entry which is preliminary data.</text>
</comment>
<protein>
    <recommendedName>
        <fullName evidence="1">OAA-family lectin sugar binding domain-containing protein</fullName>
    </recommendedName>
</protein>
<evidence type="ECO:0000259" key="1">
    <source>
        <dbReference type="Pfam" id="PF17882"/>
    </source>
</evidence>
<accession>A0A7Y9XG73</accession>
<reference evidence="2 3" key="1">
    <citation type="submission" date="2020-07" db="EMBL/GenBank/DDBJ databases">
        <title>Sequencing the genomes of 1000 actinobacteria strains.</title>
        <authorList>
            <person name="Klenk H.-P."/>
        </authorList>
    </citation>
    <scope>NUCLEOTIDE SEQUENCE [LARGE SCALE GENOMIC DNA]</scope>
    <source>
        <strain evidence="2 3">DSM 45278</strain>
    </source>
</reference>
<feature type="domain" description="OAA-family lectin sugar binding" evidence="1">
    <location>
        <begin position="157"/>
        <end position="234"/>
    </location>
</feature>
<dbReference type="Proteomes" id="UP000584931">
    <property type="component" value="Unassembled WGS sequence"/>
</dbReference>
<evidence type="ECO:0000313" key="2">
    <source>
        <dbReference type="EMBL" id="NYH53938.1"/>
    </source>
</evidence>